<name>A0A1J4MCJ1_9CRYT</name>
<dbReference type="RefSeq" id="XP_028872848.1">
    <property type="nucleotide sequence ID" value="XM_029017897.1"/>
</dbReference>
<evidence type="ECO:0000313" key="3">
    <source>
        <dbReference type="Proteomes" id="UP000186176"/>
    </source>
</evidence>
<keyword evidence="3" id="KW-1185">Reference proteome</keyword>
<dbReference type="VEuPathDB" id="CryptoDB:cubi_00885"/>
<dbReference type="OrthoDB" id="342462at2759"/>
<dbReference type="Proteomes" id="UP000186176">
    <property type="component" value="Unassembled WGS sequence"/>
</dbReference>
<sequence>MGYNFIQNNDTIFTLLFNETYLTIKDWKGQQEYYSPYTNEKLAYNNMNFTIGIGLSRLGLYIMNSKLQSLIQIQPQYDYSYNHVKQLYNNQVISNYLLEDGFFYPNTLLYEGYQKCSLYNNCLTEQLECYSQVLTGICQTLSPGLHLKFETEIKTTYLNNGTWGEIFQQSDLLNTYIISSNNQDQYIVYIYHNRIAIQDINNYISCSGPYPNGNLINIKSNLIWEIGFDSYYSIFLNVYDQNDNQYYSICQLKAANQKSLNLIANTNPELIITSTFGIESIDYIYTRGYNPSNTKFTQYINHFPRGGYKSSSSNSNLITSYYYPYYDQSINEYNPLHNYGENYPFFPPGIKPAPIIGNYHTTPPGYYYNKTTSQFEKNPDHPNPNELNPFQPNHIVDGISECNLYLFSTCNGTSAKIMPIDYNLISIEEWTLFVILTTGIPNYDQNNNYSGFNYKYEFIKYNDITKDEEIILSLSLTNETVTFKNHLIDIEKTVSAPQCGPYCSTYPKGFFAFWLTYDKNNDLYEISINSNSELLITLPGSKQNINKIITQSGINSNNPSYNIWYITNVKKTPKLISTTTTTISPWDKIQQEVCNITEIWIPCKGFNATINPNFNLGDLISMEFILEKECNCNNKINHLGNQYWLGFDLNDDYNKIFSIFINESSIIMYDWKSHQEYISPFTNESLSYDQMNLEILIGWSRLGIFLMDKNHNGLIHIQNLPEDQINKIKQYSDEQNTLVKFELISREFLYPNEILYQGYHTCSFYNDCNTEIMSCSSQALIDTCNKPRPGMSWIIDTEISETNVNNGTWGSKLEFPTLINVFKINNLTDNIYSIYIFNNRISIQDEHNKISCDGYYPGLVDIKIGDHLKWSIGIDHSYLLYLNIHDIKNGNKNYTVCVLPMDISSGTLSSIYPKGYSPLKSTFIQQISGFPKGGYEKSNPIGFYDANYNSSLGIFEPDKLYKKINSFFPVGINAAPTFGDYQNTPPGYFYNTTSSLFETEDLTLKDEINPYQPREFIKGLNECNIELLSVCNSSNINFRSNNSNLIFGKDWTLFVMISTGIPIGNNILSNLDFNYKYNFINDINGEEEVILSLTLRNESVIFKNEKTGDASISGSPQCGPYCSTYPKGFFTFWLTYNNESKKYLISVNSNKEHLVEVSGYKSVFNKIRGELGSNNGNVYSLWQLTNIVEVPVSISTTTTTTTSPPWDSITFDNCDIEIGTPCKGYAGTIQNNLKMSNVIWISTIVHNGNIILPSSGEKYWFGISLNSISSDNLMNLFFNETFIILIDYVQGKQYFSRYTDEILIYEGLELTFGLAWSKFGVFLLNENGNSLISFQTNQEYAISKIIPLRGSRRQVYHFLLSGGFLFPGNTLYEGYSTCSLYKDCDSTSTGCSAQTLTNPCGKPQPGVSWIIETEILDTKVNNGTWGSDLELSNLLNIYFVNNGVEDVLAIYLFDNRLALQDLKKNVVCNGPYPQDLSQNFGSSINWTLSIDETEMLYLNIKQKDEIFSVCAISFGNHLIPIVYIYPRGHAPATSNFTQILNSIPIGGFEPTSKNSKSGFYRPILNTTSGTYNNELYNSTTPFLPVGINPVPYYGTAENTPIGYHYNRTTNQFVRNPNNTNVDEFNPFRPPYIMNGVLECDLFIFDTCNGTSARIMPENTIFKQGWTLFTLISTGIPTRDPNTNSQDPNLRFDFINSELGGNTEETVLSLNLFNETVILRNERTGDSSIAGSPQCGPFCSTYPDGFFAFWLTYDPEINVYTVSVDYNKQKLVSINSANMKFNLIRPSCGNSQTNCGIVYNIFQLTNKQIIPRSISTTTTTTTAIPWSSQVLDECKLIVDVPCRGINGVSVTPFSQGNILWFNTTITSSKDKIHGLDFSSLHWFGYQFLLDSNPIFSLLFNETSITLTDQIAKIEYSSRYTNESLAYPEMNIIFAIGWSRLGLFVINSKSEGLIQINSLTDISFNKVSLYGSEATPSNFLLTDQFVFPKQILYKGYESCSFFEDCPTEASCSSQVLTGICNKKNPGSYYQVDTVITETFLTNSTWGSRLELSSLLAEFVINEGNSQEDLLSIYIFENRLAIQDLKHNVVCSGPYPSDSIIDYGDSLSWSIGFDDSNQMYLNVQNFKGMGNFTICTLSTGIQNSDFLYLYPQGYAPGPSVFKEFKMGFPKGGFESSVSNSSLNGYYKPLYNTSSQEYDPEATYGINHPHFPPGIQAAPLNGSLINTPSGYYYNTATGLFEKYPNNTNIEINPFQPKELLEGLPECSLHMFDICNSTSVFLKPKDTFFKQGWTLFVMLNNGIPSNVSEKYDFNYKYEFLNSKQGNKVVLSLYYNNETVVFRNEVSGEFSVAGSPQCGPYCSTYPKGFFTFWLSYDHSSNNYIISVSSNQKYLLHLDAHGAIFDHIKPCCESETANSFSLWQLSNTVIYPLRMSSTTTTLPPWFETVHDECSLSSIDSSQPCKGHSATLMDGNFSDSYLLSLNFTLSKVLVNGANNVLTPIIPTSTSKRMNLDNSTNATEDLKYIWNGFEFKDKNDQLVLSLKFNETTITLYDHREDLEYISPYTNESTVYSGKLESLSLGWSRLGLFLMNSDFNSLIKIPARNNFEFSKVSKSLQDNIPLNFTLQTNFMYPNEILYQGYHSCSLFNDCHSKPISCESQVLSETCNRNPSRPQWIVETEISDTQVNNGTWGPNFELPGLLHAFNINNGIEDIVSVYIFDQRIAIQSHLGHSFCDGLYPESRSLIIGDSVVWSVAVDDNEILYLNVMNENKTKFYSVCTLKYHEDFIHFKYIYPRGYSPSRSIFTQIIGDFPNGGFESSNPRDNIGFYRPELNNETGLYEPEKKYNFSFPFFPVGIIPAPISGNYHNTPPGYYYNQTSGLFVKYPNNTSDQVNPYQFQELSPGIKECDLYILSICNSTIVNLKPTGTLFQSGWTLFASINTGIPESDQSSSVLPNSTLPFVYNNGVTSFSSQNSATYNYGFQFINTFTSKIVLSINLYDEFTEIKNEITGERAVSVSPQCGPLCSTYKKGYFTFWMNYDAFSEEMTISIDKNKQILLRLKNSQAVSSFDRIQPCCSNSVMSSFSLWQLSNIAKVPQIETTTTTTTTIPPWQDNIQDECLLEKDIPCKGFNATLIDPIFNHGNVLWLSFKLPIQNCNAPFNLNEIFWYGYLFSNKDRPVLSILFNETLITLYDWKNDQEFYSPYKDGSLVFQGKNLNLGLGWSRLGFFLLNENSESLINIKSMTDFSFDKISNHGKTPDPSVFLLQTGFLYPQQVLLQGYKDCSFYNDCFSKSLSCSGQVLSQICSNPIPGMSWEIETEITNTQVNNGTWGRRFQSPDIINVFVLSPTEDLIFSINSNSNENNYQDYGYIYVLKDRVALQSHYGSVCSGPLPGARKLNIGDKLKLSLGIDSLSMLYLNIFNDDDSEYNTVCSIGEIENGWRFRYIFPMGNSPPISNFTQFKLGFPDGGFKPTYTGPDSLYDPSFDNTTGTYHPELKYLKSYPYFPSSIIPAPTDGNETNTPPGYFYNRTSSLFEKEGGIQNSDINPYRPEYIKNGVDVCDLSLFSVCNSTNVYLKPENTLFNSDWTLMVMMSTGNPETQESPSNNLKQNYKYEFFNSNTKSLILSITYSDLFVSLTNEQNGITVYSSSPQCGPFCSTYTNGFFTFWVTYSKEKNSYTITVNRNTERLLFLNGIDNSFNQIIGKSFGSKKSYTLWYLVNISIDPIGLSTTTTTSTSTTTTSTPNTNITSTSTTTLPPDLTEGCNLKIGTACTGVFGYFEKTDDSVWKEGVYVTISFKFPKIVKKRFTYYVDSSLRTLSSQTVFSLILINRDLNVGSILFEPNKLTAVLNETSISTQYSNGRIFNEGDDMEITLLKINGLFYIMDSNGFALIEYPNLLLSEDEINSKLNYTFTEIYPSTPVRLIFSVQNYQGYPFVLLNGYLHSSLTNYCGVDQTSIVNQAVNGLCNYPQKGMEWKIYTKATDNKLNSGYYGDLYDNDDLISAYNINNGTHNTLGFLFYRKFALLINLITNEQCSGVHPNSEELGFGKDHDWSIGFNGNSIFLNEHQFSDYSKKFTICTLPLNNKILPFKYLIPVGENPYSKMKVSQLGKGFPENGYSTTEKDNEIPINGVLMVQALITNFDYFVQKQIADERFKEFKDLFISSIKTSFGPYKRNVGIISLTPRNVQVSKVGNSVLQTATGDILVTFYIYSNVGQKMADFSLEISSKIIFNPTSIFGQIFEWKQLNFLTKDASPPIELIVNNTSCMGINKGKTALESIVYKYGFYSDLVTEYPPESLIGYFSFNHIVPNVPTFNDHKEFVLSFKKALGELLGIDYKLIGVIAVGDTPVENGVLGYGVIKFYISSNSMEFSSIILEQLSLRLSNPKNPFSKKMSWKQIEIGYCNKPKFYMYYHNRMNNRRFKHYLESNGNLNVEDNPFYTYLKDDDNFSDPYEYDYNDNSETDSDGLDEFINSFGRHNK</sequence>
<reference evidence="2 3" key="1">
    <citation type="submission" date="2016-10" db="EMBL/GenBank/DDBJ databases">
        <title>Reductive evolution of mitochondrial metabolism and differential evolution of invasion-related proteins in Cryptosporidium.</title>
        <authorList>
            <person name="Liu S."/>
            <person name="Roellig D.M."/>
            <person name="Guo Y."/>
            <person name="Li N."/>
            <person name="Frace M.A."/>
            <person name="Tang K."/>
            <person name="Zhang L."/>
            <person name="Feng Y."/>
            <person name="Xiao L."/>
        </authorList>
    </citation>
    <scope>NUCLEOTIDE SEQUENCE [LARGE SCALE GENOMIC DNA]</scope>
    <source>
        <strain evidence="2">39726</strain>
    </source>
</reference>
<comment type="caution">
    <text evidence="2">The sequence shown here is derived from an EMBL/GenBank/DDBJ whole genome shotgun (WGS) entry which is preliminary data.</text>
</comment>
<organism evidence="2 3">
    <name type="scientific">Cryptosporidium ubiquitum</name>
    <dbReference type="NCBI Taxonomy" id="857276"/>
    <lineage>
        <taxon>Eukaryota</taxon>
        <taxon>Sar</taxon>
        <taxon>Alveolata</taxon>
        <taxon>Apicomplexa</taxon>
        <taxon>Conoidasida</taxon>
        <taxon>Coccidia</taxon>
        <taxon>Eucoccidiorida</taxon>
        <taxon>Eimeriorina</taxon>
        <taxon>Cryptosporidiidae</taxon>
        <taxon>Cryptosporidium</taxon>
    </lineage>
</organism>
<dbReference type="GeneID" id="39977676"/>
<gene>
    <name evidence="2" type="ORF">cubi_00885</name>
</gene>
<proteinExistence type="predicted"/>
<feature type="region of interest" description="Disordered" evidence="1">
    <location>
        <begin position="3723"/>
        <end position="3745"/>
    </location>
</feature>
<evidence type="ECO:0000313" key="2">
    <source>
        <dbReference type="EMBL" id="OII70740.1"/>
    </source>
</evidence>
<protein>
    <submittedName>
        <fullName evidence="2">Uncharacterized protein</fullName>
    </submittedName>
</protein>
<evidence type="ECO:0000256" key="1">
    <source>
        <dbReference type="SAM" id="MobiDB-lite"/>
    </source>
</evidence>
<accession>A0A1J4MCJ1</accession>
<dbReference type="EMBL" id="LRBP01000039">
    <property type="protein sequence ID" value="OII70740.1"/>
    <property type="molecule type" value="Genomic_DNA"/>
</dbReference>